<feature type="transmembrane region" description="Helical" evidence="6">
    <location>
        <begin position="404"/>
        <end position="423"/>
    </location>
</feature>
<dbReference type="GO" id="GO:0022857">
    <property type="term" value="F:transmembrane transporter activity"/>
    <property type="evidence" value="ECO:0007669"/>
    <property type="project" value="InterPro"/>
</dbReference>
<reference evidence="7 8" key="1">
    <citation type="journal article" date="2015" name="Genome Announc.">
        <title>Expanding the biotechnology potential of lactobacilli through comparative genomics of 213 strains and associated genera.</title>
        <authorList>
            <person name="Sun Z."/>
            <person name="Harris H.M."/>
            <person name="McCann A."/>
            <person name="Guo C."/>
            <person name="Argimon S."/>
            <person name="Zhang W."/>
            <person name="Yang X."/>
            <person name="Jeffery I.B."/>
            <person name="Cooney J.C."/>
            <person name="Kagawa T.F."/>
            <person name="Liu W."/>
            <person name="Song Y."/>
            <person name="Salvetti E."/>
            <person name="Wrobel A."/>
            <person name="Rasinkangas P."/>
            <person name="Parkhill J."/>
            <person name="Rea M.C."/>
            <person name="O'Sullivan O."/>
            <person name="Ritari J."/>
            <person name="Douillard F.P."/>
            <person name="Paul Ross R."/>
            <person name="Yang R."/>
            <person name="Briner A.E."/>
            <person name="Felis G.E."/>
            <person name="de Vos W.M."/>
            <person name="Barrangou R."/>
            <person name="Klaenhammer T.R."/>
            <person name="Caufield P.W."/>
            <person name="Cui Y."/>
            <person name="Zhang H."/>
            <person name="O'Toole P.W."/>
        </authorList>
    </citation>
    <scope>NUCLEOTIDE SEQUENCE [LARGE SCALE GENOMIC DNA]</scope>
    <source>
        <strain evidence="7 8">DSM 20003</strain>
    </source>
</reference>
<feature type="transmembrane region" description="Helical" evidence="6">
    <location>
        <begin position="321"/>
        <end position="340"/>
    </location>
</feature>
<evidence type="ECO:0000256" key="6">
    <source>
        <dbReference type="SAM" id="Phobius"/>
    </source>
</evidence>
<sequence length="428" mass="45910">MWRMKKGTGTLSFNSVLLLGINSIIGSGIFLLPSTLFKAAGWASLVAIGLAGLATLMIAMNYAVMASKIDTDGGAWVYTSQAFGLHAGFQIGWLSWFLGVITISTEIVAFLTTLGGFWPQVHQRWVYATLALGLLGGILLLNYFGPSTMKVIDNLASATKIGLILLFLIAGSLFLGRQGLAVITPISQLGQHDFSQAFTTAFYMFTGFSFLPVAAQQIRHAEKVLPKALLVVMLVVTLLYLLTQWLTILLLGAAISAEKLPVAAALMQVLGVAGRGLMLAGMLVSTLGVAIAVSFDTPVGLASLATEKKLLPREFGRQNRFGAPVVALSATIGLAAILVLSGSYLFLVNLIILSAFVQYLATVFALLKLQHDPTLPAGIQLWGGRTLPILSLVLLAYLVCQFNWVTYVIGLGFVGLGELVYWLDQRRR</sequence>
<gene>
    <name evidence="7" type="ORF">FC07_GL000299</name>
</gene>
<dbReference type="PIRSF" id="PIRSF006060">
    <property type="entry name" value="AA_transporter"/>
    <property type="match status" value="1"/>
</dbReference>
<feature type="transmembrane region" description="Helical" evidence="6">
    <location>
        <begin position="93"/>
        <end position="119"/>
    </location>
</feature>
<dbReference type="PATRIC" id="fig|1423726.3.peg.308"/>
<evidence type="ECO:0000256" key="4">
    <source>
        <dbReference type="ARBA" id="ARBA00022989"/>
    </source>
</evidence>
<protein>
    <submittedName>
        <fullName evidence="7">Amino acid permease</fullName>
    </submittedName>
</protein>
<keyword evidence="2" id="KW-1003">Cell membrane</keyword>
<dbReference type="EMBL" id="AZDA01000011">
    <property type="protein sequence ID" value="KRK40528.1"/>
    <property type="molecule type" value="Genomic_DNA"/>
</dbReference>
<dbReference type="STRING" id="1423726.FC07_GL000299"/>
<feature type="transmembrane region" description="Helical" evidence="6">
    <location>
        <begin position="228"/>
        <end position="257"/>
    </location>
</feature>
<dbReference type="Proteomes" id="UP000051461">
    <property type="component" value="Unassembled WGS sequence"/>
</dbReference>
<evidence type="ECO:0000313" key="7">
    <source>
        <dbReference type="EMBL" id="KRK40528.1"/>
    </source>
</evidence>
<feature type="transmembrane region" description="Helical" evidence="6">
    <location>
        <begin position="379"/>
        <end position="398"/>
    </location>
</feature>
<feature type="transmembrane region" description="Helical" evidence="6">
    <location>
        <begin position="157"/>
        <end position="176"/>
    </location>
</feature>
<feature type="transmembrane region" description="Helical" evidence="6">
    <location>
        <begin position="196"/>
        <end position="216"/>
    </location>
</feature>
<accession>A0A0R1H218</accession>
<feature type="transmembrane region" description="Helical" evidence="6">
    <location>
        <begin position="346"/>
        <end position="367"/>
    </location>
</feature>
<keyword evidence="4 6" id="KW-1133">Transmembrane helix</keyword>
<feature type="transmembrane region" description="Helical" evidence="6">
    <location>
        <begin position="277"/>
        <end position="301"/>
    </location>
</feature>
<feature type="transmembrane region" description="Helical" evidence="6">
    <location>
        <begin position="125"/>
        <end position="145"/>
    </location>
</feature>
<comment type="caution">
    <text evidence="7">The sequence shown here is derived from an EMBL/GenBank/DDBJ whole genome shotgun (WGS) entry which is preliminary data.</text>
</comment>
<dbReference type="AlphaFoldDB" id="A0A0R1H218"/>
<evidence type="ECO:0000256" key="2">
    <source>
        <dbReference type="ARBA" id="ARBA00022475"/>
    </source>
</evidence>
<name>A0A0R1H218_9LACO</name>
<dbReference type="InterPro" id="IPR002293">
    <property type="entry name" value="AA/rel_permease1"/>
</dbReference>
<evidence type="ECO:0000313" key="8">
    <source>
        <dbReference type="Proteomes" id="UP000051461"/>
    </source>
</evidence>
<dbReference type="InterPro" id="IPR050367">
    <property type="entry name" value="APC_superfamily"/>
</dbReference>
<evidence type="ECO:0000256" key="5">
    <source>
        <dbReference type="ARBA" id="ARBA00023136"/>
    </source>
</evidence>
<evidence type="ECO:0000256" key="3">
    <source>
        <dbReference type="ARBA" id="ARBA00022692"/>
    </source>
</evidence>
<keyword evidence="8" id="KW-1185">Reference proteome</keyword>
<dbReference type="PANTHER" id="PTHR42770:SF18">
    <property type="entry name" value="ARGININE_AGMATINE ANTIPORTER"/>
    <property type="match status" value="1"/>
</dbReference>
<dbReference type="PANTHER" id="PTHR42770">
    <property type="entry name" value="AMINO ACID TRANSPORTER-RELATED"/>
    <property type="match status" value="1"/>
</dbReference>
<comment type="subcellular location">
    <subcellularLocation>
        <location evidence="1">Cell membrane</location>
        <topology evidence="1">Multi-pass membrane protein</topology>
    </subcellularLocation>
</comment>
<dbReference type="Pfam" id="PF13520">
    <property type="entry name" value="AA_permease_2"/>
    <property type="match status" value="1"/>
</dbReference>
<feature type="transmembrane region" description="Helical" evidence="6">
    <location>
        <begin position="39"/>
        <end position="59"/>
    </location>
</feature>
<evidence type="ECO:0000256" key="1">
    <source>
        <dbReference type="ARBA" id="ARBA00004651"/>
    </source>
</evidence>
<proteinExistence type="predicted"/>
<keyword evidence="3 6" id="KW-0812">Transmembrane</keyword>
<organism evidence="7 8">
    <name type="scientific">Loigolactobacillus bifermentans DSM 20003</name>
    <dbReference type="NCBI Taxonomy" id="1423726"/>
    <lineage>
        <taxon>Bacteria</taxon>
        <taxon>Bacillati</taxon>
        <taxon>Bacillota</taxon>
        <taxon>Bacilli</taxon>
        <taxon>Lactobacillales</taxon>
        <taxon>Lactobacillaceae</taxon>
        <taxon>Loigolactobacillus</taxon>
    </lineage>
</organism>
<dbReference type="Gene3D" id="1.20.1740.10">
    <property type="entry name" value="Amino acid/polyamine transporter I"/>
    <property type="match status" value="1"/>
</dbReference>
<keyword evidence="5 6" id="KW-0472">Membrane</keyword>
<feature type="transmembrane region" description="Helical" evidence="6">
    <location>
        <begin position="12"/>
        <end position="33"/>
    </location>
</feature>
<dbReference type="GO" id="GO:0005886">
    <property type="term" value="C:plasma membrane"/>
    <property type="evidence" value="ECO:0007669"/>
    <property type="project" value="UniProtKB-SubCell"/>
</dbReference>